<proteinExistence type="predicted"/>
<evidence type="ECO:0000256" key="2">
    <source>
        <dbReference type="SAM" id="Phobius"/>
    </source>
</evidence>
<evidence type="ECO:0000313" key="3">
    <source>
        <dbReference type="EMBL" id="MBB3677972.1"/>
    </source>
</evidence>
<feature type="compositionally biased region" description="Polar residues" evidence="1">
    <location>
        <begin position="203"/>
        <end position="216"/>
    </location>
</feature>
<feature type="compositionally biased region" description="Low complexity" evidence="1">
    <location>
        <begin position="110"/>
        <end position="154"/>
    </location>
</feature>
<gene>
    <name evidence="3" type="ORF">FHX36_003707</name>
</gene>
<dbReference type="RefSeq" id="WP_183513994.1">
    <property type="nucleotide sequence ID" value="NZ_JACIBU010000001.1"/>
</dbReference>
<dbReference type="AlphaFoldDB" id="A0A839Y9H2"/>
<feature type="transmembrane region" description="Helical" evidence="2">
    <location>
        <begin position="282"/>
        <end position="306"/>
    </location>
</feature>
<keyword evidence="2" id="KW-1133">Transmembrane helix</keyword>
<dbReference type="EMBL" id="JACIBU010000001">
    <property type="protein sequence ID" value="MBB3677972.1"/>
    <property type="molecule type" value="Genomic_DNA"/>
</dbReference>
<comment type="caution">
    <text evidence="3">The sequence shown here is derived from an EMBL/GenBank/DDBJ whole genome shotgun (WGS) entry which is preliminary data.</text>
</comment>
<organism evidence="3 4">
    <name type="scientific">Modestobacter versicolor</name>
    <dbReference type="NCBI Taxonomy" id="429133"/>
    <lineage>
        <taxon>Bacteria</taxon>
        <taxon>Bacillati</taxon>
        <taxon>Actinomycetota</taxon>
        <taxon>Actinomycetes</taxon>
        <taxon>Geodermatophilales</taxon>
        <taxon>Geodermatophilaceae</taxon>
        <taxon>Modestobacter</taxon>
    </lineage>
</organism>
<keyword evidence="2" id="KW-0472">Membrane</keyword>
<evidence type="ECO:0000313" key="4">
    <source>
        <dbReference type="Proteomes" id="UP000580718"/>
    </source>
</evidence>
<keyword evidence="2" id="KW-0812">Transmembrane</keyword>
<accession>A0A839Y9H2</accession>
<protein>
    <submittedName>
        <fullName evidence="3">Uncharacterized protein</fullName>
    </submittedName>
</protein>
<name>A0A839Y9H2_9ACTN</name>
<feature type="compositionally biased region" description="Low complexity" evidence="1">
    <location>
        <begin position="64"/>
        <end position="98"/>
    </location>
</feature>
<evidence type="ECO:0000256" key="1">
    <source>
        <dbReference type="SAM" id="MobiDB-lite"/>
    </source>
</evidence>
<feature type="transmembrane region" description="Helical" evidence="2">
    <location>
        <begin position="258"/>
        <end position="276"/>
    </location>
</feature>
<dbReference type="Proteomes" id="UP000580718">
    <property type="component" value="Unassembled WGS sequence"/>
</dbReference>
<sequence length="340" mass="34231">MSEPNSGEYSVRSLAEILREHGLETELGTRPGRRRRTSDDPEVTGRSPRVEPAARAPRPPAAAQPPAASPAGRAAAPARATGQPGATRTPPAAAPAPQVRHPSPSWADKSAAASRPAAGLAGPATPAREPAPARVPSPARSAAPAAAPAPARAEPAPRETPADRTSTTGPAGGRADATPLRPARRKSDTDAPVADPPSAGRGPTTSAIPTAGTSAASRREAHPVTGPIPVQRAGAEAAEAADEEPLTGRESVLAWARFAGELVVALAVGIGLYFAFTVLWELMPYVALVAAPVAVTGLVAGVAAWRRKTGQGELGVRLLAMLVLAGTVLVIAPAAGLLAG</sequence>
<feature type="region of interest" description="Disordered" evidence="1">
    <location>
        <begin position="1"/>
        <end position="246"/>
    </location>
</feature>
<reference evidence="3 4" key="1">
    <citation type="submission" date="2020-08" db="EMBL/GenBank/DDBJ databases">
        <title>Sequencing the genomes of 1000 actinobacteria strains.</title>
        <authorList>
            <person name="Klenk H.-P."/>
        </authorList>
    </citation>
    <scope>NUCLEOTIDE SEQUENCE [LARGE SCALE GENOMIC DNA]</scope>
    <source>
        <strain evidence="3 4">DSM 16678</strain>
    </source>
</reference>
<feature type="transmembrane region" description="Helical" evidence="2">
    <location>
        <begin position="318"/>
        <end position="339"/>
    </location>
</feature>